<gene>
    <name evidence="2" type="ORF">ES332_D08G064200v1</name>
</gene>
<dbReference type="EMBL" id="CM017630">
    <property type="protein sequence ID" value="TYH57077.1"/>
    <property type="molecule type" value="Genomic_DNA"/>
</dbReference>
<evidence type="ECO:0000313" key="3">
    <source>
        <dbReference type="Proteomes" id="UP000322667"/>
    </source>
</evidence>
<reference evidence="2 3" key="1">
    <citation type="submission" date="2019-07" db="EMBL/GenBank/DDBJ databases">
        <title>WGS assembly of Gossypium tomentosum.</title>
        <authorList>
            <person name="Chen Z.J."/>
            <person name="Sreedasyam A."/>
            <person name="Ando A."/>
            <person name="Song Q."/>
            <person name="De L."/>
            <person name="Hulse-Kemp A."/>
            <person name="Ding M."/>
            <person name="Ye W."/>
            <person name="Kirkbride R."/>
            <person name="Jenkins J."/>
            <person name="Plott C."/>
            <person name="Lovell J."/>
            <person name="Lin Y.-M."/>
            <person name="Vaughn R."/>
            <person name="Liu B."/>
            <person name="Li W."/>
            <person name="Simpson S."/>
            <person name="Scheffler B."/>
            <person name="Saski C."/>
            <person name="Grover C."/>
            <person name="Hu G."/>
            <person name="Conover J."/>
            <person name="Carlson J."/>
            <person name="Shu S."/>
            <person name="Boston L."/>
            <person name="Williams M."/>
            <person name="Peterson D."/>
            <person name="Mcgee K."/>
            <person name="Jones D."/>
            <person name="Wendel J."/>
            <person name="Stelly D."/>
            <person name="Grimwood J."/>
            <person name="Schmutz J."/>
        </authorList>
    </citation>
    <scope>NUCLEOTIDE SEQUENCE [LARGE SCALE GENOMIC DNA]</scope>
    <source>
        <strain evidence="2">7179.01</strain>
    </source>
</reference>
<accession>A0A5D2JQI8</accession>
<feature type="region of interest" description="Disordered" evidence="1">
    <location>
        <begin position="29"/>
        <end position="50"/>
    </location>
</feature>
<sequence>MISTYSPMTTEKAEILSPGVVRRLAGTWRGSAQRMRPRECPGGCGAGGSP</sequence>
<protein>
    <submittedName>
        <fullName evidence="2">Uncharacterized protein</fullName>
    </submittedName>
</protein>
<dbReference type="Proteomes" id="UP000322667">
    <property type="component" value="Chromosome D08"/>
</dbReference>
<keyword evidence="3" id="KW-1185">Reference proteome</keyword>
<name>A0A5D2JQI8_GOSTO</name>
<evidence type="ECO:0000313" key="2">
    <source>
        <dbReference type="EMBL" id="TYH57077.1"/>
    </source>
</evidence>
<dbReference type="AlphaFoldDB" id="A0A5D2JQI8"/>
<evidence type="ECO:0000256" key="1">
    <source>
        <dbReference type="SAM" id="MobiDB-lite"/>
    </source>
</evidence>
<organism evidence="2 3">
    <name type="scientific">Gossypium tomentosum</name>
    <name type="common">Hawaiian cotton</name>
    <name type="synonym">Gossypium sandvicense</name>
    <dbReference type="NCBI Taxonomy" id="34277"/>
    <lineage>
        <taxon>Eukaryota</taxon>
        <taxon>Viridiplantae</taxon>
        <taxon>Streptophyta</taxon>
        <taxon>Embryophyta</taxon>
        <taxon>Tracheophyta</taxon>
        <taxon>Spermatophyta</taxon>
        <taxon>Magnoliopsida</taxon>
        <taxon>eudicotyledons</taxon>
        <taxon>Gunneridae</taxon>
        <taxon>Pentapetalae</taxon>
        <taxon>rosids</taxon>
        <taxon>malvids</taxon>
        <taxon>Malvales</taxon>
        <taxon>Malvaceae</taxon>
        <taxon>Malvoideae</taxon>
        <taxon>Gossypium</taxon>
    </lineage>
</organism>
<proteinExistence type="predicted"/>